<dbReference type="SUPFAM" id="SSF47986">
    <property type="entry name" value="DEATH domain"/>
    <property type="match status" value="1"/>
</dbReference>
<dbReference type="Proteomes" id="UP000694546">
    <property type="component" value="Chromosome 16"/>
</dbReference>
<dbReference type="InterPro" id="IPR011029">
    <property type="entry name" value="DEATH-like_dom_sf"/>
</dbReference>
<keyword evidence="3" id="KW-1185">Reference proteome</keyword>
<dbReference type="Pfam" id="PF00619">
    <property type="entry name" value="CARD"/>
    <property type="match status" value="1"/>
</dbReference>
<evidence type="ECO:0000313" key="3">
    <source>
        <dbReference type="Proteomes" id="UP000694546"/>
    </source>
</evidence>
<dbReference type="Ensembl" id="ENSGMOT00000075474.1">
    <property type="protein sequence ID" value="ENSGMOP00000037516.1"/>
    <property type="gene ID" value="ENSGMOG00000030167.1"/>
</dbReference>
<reference evidence="2" key="2">
    <citation type="submission" date="2025-09" db="UniProtKB">
        <authorList>
            <consortium name="Ensembl"/>
        </authorList>
    </citation>
    <scope>IDENTIFICATION</scope>
</reference>
<evidence type="ECO:0000313" key="2">
    <source>
        <dbReference type="Ensembl" id="ENSGMOP00000037516.1"/>
    </source>
</evidence>
<dbReference type="AlphaFoldDB" id="A0A8C5AWE3"/>
<dbReference type="Gene3D" id="1.10.533.10">
    <property type="entry name" value="Death Domain, Fas"/>
    <property type="match status" value="1"/>
</dbReference>
<dbReference type="PROSITE" id="PS50209">
    <property type="entry name" value="CARD"/>
    <property type="match status" value="1"/>
</dbReference>
<evidence type="ECO:0000259" key="1">
    <source>
        <dbReference type="PROSITE" id="PS50209"/>
    </source>
</evidence>
<proteinExistence type="predicted"/>
<protein>
    <recommendedName>
        <fullName evidence="1">CARD domain-containing protein</fullName>
    </recommendedName>
</protein>
<accession>A0A8C5AWE3</accession>
<name>A0A8C5AWE3_GADMO</name>
<dbReference type="InterPro" id="IPR001315">
    <property type="entry name" value="CARD"/>
</dbReference>
<reference evidence="2" key="1">
    <citation type="submission" date="2025-08" db="UniProtKB">
        <authorList>
            <consortium name="Ensembl"/>
        </authorList>
    </citation>
    <scope>IDENTIFICATION</scope>
</reference>
<organism evidence="2 3">
    <name type="scientific">Gadus morhua</name>
    <name type="common">Atlantic cod</name>
    <dbReference type="NCBI Taxonomy" id="8049"/>
    <lineage>
        <taxon>Eukaryota</taxon>
        <taxon>Metazoa</taxon>
        <taxon>Chordata</taxon>
        <taxon>Craniata</taxon>
        <taxon>Vertebrata</taxon>
        <taxon>Euteleostomi</taxon>
        <taxon>Actinopterygii</taxon>
        <taxon>Neopterygii</taxon>
        <taxon>Teleostei</taxon>
        <taxon>Neoteleostei</taxon>
        <taxon>Acanthomorphata</taxon>
        <taxon>Zeiogadaria</taxon>
        <taxon>Gadariae</taxon>
        <taxon>Gadiformes</taxon>
        <taxon>Gadoidei</taxon>
        <taxon>Gadidae</taxon>
        <taxon>Gadus</taxon>
    </lineage>
</organism>
<sequence length="71" mass="8223">MLSYSDFINLLHYLWEKNVLNDEEKKTVEGKTTREDKARCLIDTVMGKGATAKICFIWHLQPTLQQQVALP</sequence>
<dbReference type="GO" id="GO:0042981">
    <property type="term" value="P:regulation of apoptotic process"/>
    <property type="evidence" value="ECO:0007669"/>
    <property type="project" value="InterPro"/>
</dbReference>
<dbReference type="GeneTree" id="ENSGT01030000239988"/>
<feature type="domain" description="CARD" evidence="1">
    <location>
        <begin position="1"/>
        <end position="71"/>
    </location>
</feature>